<keyword evidence="3" id="KW-1133">Transmembrane helix</keyword>
<protein>
    <submittedName>
        <fullName evidence="5">1-acylglycerol-3-phosphate o-acyltransferase abhd5-like</fullName>
    </submittedName>
</protein>
<accession>A0AAV3Z766</accession>
<evidence type="ECO:0000256" key="3">
    <source>
        <dbReference type="SAM" id="Phobius"/>
    </source>
</evidence>
<evidence type="ECO:0000259" key="4">
    <source>
        <dbReference type="Pfam" id="PF00561"/>
    </source>
</evidence>
<evidence type="ECO:0000256" key="1">
    <source>
        <dbReference type="ARBA" id="ARBA00038097"/>
    </source>
</evidence>
<feature type="compositionally biased region" description="Low complexity" evidence="2">
    <location>
        <begin position="505"/>
        <end position="519"/>
    </location>
</feature>
<dbReference type="PANTHER" id="PTHR42886">
    <property type="entry name" value="RE40534P-RELATED"/>
    <property type="match status" value="1"/>
</dbReference>
<sequence length="533" mass="59797">MQVAYRSIFSAFPIRVIAAIFSSLYHSWFKLRWTPASKEWLMFLDTTIRSHIEHKNVGRMVPVSLGNKVHEIWTVEVEGDRQDTLPIVMLHGMGGGSNMFLNNIDCLALERNVILIDLPGFGLSSRPNFRVKRQDGWWVDTTGDDIEHFYIEILERWFIKMGLQNCVLLGHSYGGYLCSAYCLKYTHRVKHLILADPWGFPTRPAAADMRPFMRNRSIVLLARLISKMNIFTPVRVLGPLGPHVFRWARGDLMLKFDSFFSESTISDYLYACNMWGSPSGEIGFSRLSLPFGWARKPMVDRAPNWDPKLDVTFICGARSWIDHNPAKEIKHLRHGMYVDVQVISGAGHHVYADRPLAFNNMVSMICQAVDEGGKPNISDLYEARHLAMSILRRRASHASQGELCNDEAGVHMPRPLSAHELMQNLEDSGSAVDDDQGAHEDAARNSGPVRFTLDEDEVDAPSAPLVAFDSSGDLGPRKAKKSSFKAVSASGEQRRLKSVKISWQDSDNSAANTDNSSTTESDDLDLKLRAGAS</sequence>
<dbReference type="GO" id="GO:0042171">
    <property type="term" value="F:lysophosphatidic acid acyltransferase activity"/>
    <property type="evidence" value="ECO:0007669"/>
    <property type="project" value="TreeGrafter"/>
</dbReference>
<dbReference type="SUPFAM" id="SSF53474">
    <property type="entry name" value="alpha/beta-Hydrolases"/>
    <property type="match status" value="1"/>
</dbReference>
<dbReference type="GO" id="GO:0006654">
    <property type="term" value="P:phosphatidic acid biosynthetic process"/>
    <property type="evidence" value="ECO:0007669"/>
    <property type="project" value="TreeGrafter"/>
</dbReference>
<keyword evidence="6" id="KW-1185">Reference proteome</keyword>
<reference evidence="5 6" key="1">
    <citation type="journal article" date="2021" name="Elife">
        <title>Chloroplast acquisition without the gene transfer in kleptoplastic sea slugs, Plakobranchus ocellatus.</title>
        <authorList>
            <person name="Maeda T."/>
            <person name="Takahashi S."/>
            <person name="Yoshida T."/>
            <person name="Shimamura S."/>
            <person name="Takaki Y."/>
            <person name="Nagai Y."/>
            <person name="Toyoda A."/>
            <person name="Suzuki Y."/>
            <person name="Arimoto A."/>
            <person name="Ishii H."/>
            <person name="Satoh N."/>
            <person name="Nishiyama T."/>
            <person name="Hasebe M."/>
            <person name="Maruyama T."/>
            <person name="Minagawa J."/>
            <person name="Obokata J."/>
            <person name="Shigenobu S."/>
        </authorList>
    </citation>
    <scope>NUCLEOTIDE SEQUENCE [LARGE SCALE GENOMIC DNA]</scope>
</reference>
<dbReference type="Proteomes" id="UP000735302">
    <property type="component" value="Unassembled WGS sequence"/>
</dbReference>
<evidence type="ECO:0000313" key="6">
    <source>
        <dbReference type="Proteomes" id="UP000735302"/>
    </source>
</evidence>
<dbReference type="EMBL" id="BLXT01001968">
    <property type="protein sequence ID" value="GFN89843.1"/>
    <property type="molecule type" value="Genomic_DNA"/>
</dbReference>
<dbReference type="Gene3D" id="3.40.50.1820">
    <property type="entry name" value="alpha/beta hydrolase"/>
    <property type="match status" value="1"/>
</dbReference>
<dbReference type="AlphaFoldDB" id="A0AAV3Z766"/>
<comment type="caution">
    <text evidence="5">The sequence shown here is derived from an EMBL/GenBank/DDBJ whole genome shotgun (WGS) entry which is preliminary data.</text>
</comment>
<organism evidence="5 6">
    <name type="scientific">Plakobranchus ocellatus</name>
    <dbReference type="NCBI Taxonomy" id="259542"/>
    <lineage>
        <taxon>Eukaryota</taxon>
        <taxon>Metazoa</taxon>
        <taxon>Spiralia</taxon>
        <taxon>Lophotrochozoa</taxon>
        <taxon>Mollusca</taxon>
        <taxon>Gastropoda</taxon>
        <taxon>Heterobranchia</taxon>
        <taxon>Euthyneura</taxon>
        <taxon>Panpulmonata</taxon>
        <taxon>Sacoglossa</taxon>
        <taxon>Placobranchoidea</taxon>
        <taxon>Plakobranchidae</taxon>
        <taxon>Plakobranchus</taxon>
    </lineage>
</organism>
<feature type="region of interest" description="Disordered" evidence="2">
    <location>
        <begin position="428"/>
        <end position="447"/>
    </location>
</feature>
<feature type="region of interest" description="Disordered" evidence="2">
    <location>
        <begin position="464"/>
        <end position="533"/>
    </location>
</feature>
<keyword evidence="3" id="KW-0812">Transmembrane</keyword>
<proteinExistence type="inferred from homology"/>
<keyword evidence="3" id="KW-0472">Membrane</keyword>
<feature type="transmembrane region" description="Helical" evidence="3">
    <location>
        <begin position="12"/>
        <end position="29"/>
    </location>
</feature>
<dbReference type="GO" id="GO:0005739">
    <property type="term" value="C:mitochondrion"/>
    <property type="evidence" value="ECO:0007669"/>
    <property type="project" value="TreeGrafter"/>
</dbReference>
<name>A0AAV3Z766_9GAST</name>
<dbReference type="GO" id="GO:0055088">
    <property type="term" value="P:lipid homeostasis"/>
    <property type="evidence" value="ECO:0007669"/>
    <property type="project" value="TreeGrafter"/>
</dbReference>
<feature type="domain" description="AB hydrolase-1" evidence="4">
    <location>
        <begin position="86"/>
        <end position="207"/>
    </location>
</feature>
<comment type="similarity">
    <text evidence="1">Belongs to the peptidase S33 family. ABHD4/ABHD5 subfamily.</text>
</comment>
<dbReference type="GO" id="GO:0052689">
    <property type="term" value="F:carboxylic ester hydrolase activity"/>
    <property type="evidence" value="ECO:0007669"/>
    <property type="project" value="TreeGrafter"/>
</dbReference>
<dbReference type="PANTHER" id="PTHR42886:SF29">
    <property type="entry name" value="PUMMELIG, ISOFORM A"/>
    <property type="match status" value="1"/>
</dbReference>
<dbReference type="InterPro" id="IPR029058">
    <property type="entry name" value="AB_hydrolase_fold"/>
</dbReference>
<evidence type="ECO:0000256" key="2">
    <source>
        <dbReference type="SAM" id="MobiDB-lite"/>
    </source>
</evidence>
<evidence type="ECO:0000313" key="5">
    <source>
        <dbReference type="EMBL" id="GFN89843.1"/>
    </source>
</evidence>
<dbReference type="InterPro" id="IPR000073">
    <property type="entry name" value="AB_hydrolase_1"/>
</dbReference>
<dbReference type="Pfam" id="PF00561">
    <property type="entry name" value="Abhydrolase_1"/>
    <property type="match status" value="1"/>
</dbReference>
<feature type="compositionally biased region" description="Basic and acidic residues" evidence="2">
    <location>
        <begin position="524"/>
        <end position="533"/>
    </location>
</feature>
<gene>
    <name evidence="5" type="ORF">PoB_001634900</name>
</gene>